<dbReference type="InterPro" id="IPR001007">
    <property type="entry name" value="VWF_dom"/>
</dbReference>
<comment type="caution">
    <text evidence="5">Lacks conserved residue(s) required for the propagation of feature annotation.</text>
</comment>
<evidence type="ECO:0008006" key="11">
    <source>
        <dbReference type="Google" id="ProtNLM"/>
    </source>
</evidence>
<feature type="compositionally biased region" description="Low complexity" evidence="6">
    <location>
        <begin position="1"/>
        <end position="16"/>
    </location>
</feature>
<dbReference type="STRING" id="9796.ENSECAP00000004954"/>
<reference evidence="9 10" key="1">
    <citation type="journal article" date="2009" name="Science">
        <title>Genome sequence, comparative analysis, and population genetics of the domestic horse.</title>
        <authorList>
            <consortium name="Broad Institute Genome Sequencing Platform"/>
            <consortium name="Broad Institute Whole Genome Assembly Team"/>
            <person name="Wade C.M."/>
            <person name="Giulotto E."/>
            <person name="Sigurdsson S."/>
            <person name="Zoli M."/>
            <person name="Gnerre S."/>
            <person name="Imsland F."/>
            <person name="Lear T.L."/>
            <person name="Adelson D.L."/>
            <person name="Bailey E."/>
            <person name="Bellone R.R."/>
            <person name="Bloecker H."/>
            <person name="Distl O."/>
            <person name="Edgar R.C."/>
            <person name="Garber M."/>
            <person name="Leeb T."/>
            <person name="Mauceli E."/>
            <person name="MacLeod J.N."/>
            <person name="Penedo M.C.T."/>
            <person name="Raison J.M."/>
            <person name="Sharpe T."/>
            <person name="Vogel J."/>
            <person name="Andersson L."/>
            <person name="Antczak D.F."/>
            <person name="Biagi T."/>
            <person name="Binns M.M."/>
            <person name="Chowdhary B.P."/>
            <person name="Coleman S.J."/>
            <person name="Della Valle G."/>
            <person name="Fryc S."/>
            <person name="Guerin G."/>
            <person name="Hasegawa T."/>
            <person name="Hill E.W."/>
            <person name="Jurka J."/>
            <person name="Kiialainen A."/>
            <person name="Lindgren G."/>
            <person name="Liu J."/>
            <person name="Magnani E."/>
            <person name="Mickelson J.R."/>
            <person name="Murray J."/>
            <person name="Nergadze S.G."/>
            <person name="Onofrio R."/>
            <person name="Pedroni S."/>
            <person name="Piras M.F."/>
            <person name="Raudsepp T."/>
            <person name="Rocchi M."/>
            <person name="Roeed K.H."/>
            <person name="Ryder O.A."/>
            <person name="Searle S."/>
            <person name="Skow L."/>
            <person name="Swinburne J.E."/>
            <person name="Syvaenen A.C."/>
            <person name="Tozaki T."/>
            <person name="Valberg S.J."/>
            <person name="Vaudin M."/>
            <person name="White J.R."/>
            <person name="Zody M.C."/>
            <person name="Lander E.S."/>
            <person name="Lindblad-Toh K."/>
        </authorList>
    </citation>
    <scope>NUCLEOTIDE SEQUENCE [LARGE SCALE GENOMIC DNA]</scope>
    <source>
        <strain evidence="9 10">Thoroughbred</strain>
    </source>
</reference>
<feature type="region of interest" description="Disordered" evidence="6">
    <location>
        <begin position="178"/>
        <end position="197"/>
    </location>
</feature>
<dbReference type="SMART" id="SM00214">
    <property type="entry name" value="VWC"/>
    <property type="match status" value="2"/>
</dbReference>
<feature type="compositionally biased region" description="Polar residues" evidence="6">
    <location>
        <begin position="227"/>
        <end position="242"/>
    </location>
</feature>
<feature type="compositionally biased region" description="Low complexity" evidence="6">
    <location>
        <begin position="62"/>
        <end position="90"/>
    </location>
</feature>
<name>F6V6S5_HORSE</name>
<reference evidence="9" key="3">
    <citation type="submission" date="2025-09" db="UniProtKB">
        <authorList>
            <consortium name="Ensembl"/>
        </authorList>
    </citation>
    <scope>IDENTIFICATION</scope>
    <source>
        <strain evidence="9">Thoroughbred</strain>
    </source>
</reference>
<feature type="domain" description="VWFC" evidence="8">
    <location>
        <begin position="249"/>
        <end position="315"/>
    </location>
</feature>
<organism evidence="9 10">
    <name type="scientific">Equus caballus</name>
    <name type="common">Horse</name>
    <dbReference type="NCBI Taxonomy" id="9796"/>
    <lineage>
        <taxon>Eukaryota</taxon>
        <taxon>Metazoa</taxon>
        <taxon>Chordata</taxon>
        <taxon>Craniata</taxon>
        <taxon>Vertebrata</taxon>
        <taxon>Euteleostomi</taxon>
        <taxon>Mammalia</taxon>
        <taxon>Eutheria</taxon>
        <taxon>Laurasiatheria</taxon>
        <taxon>Perissodactyla</taxon>
        <taxon>Equidae</taxon>
        <taxon>Equus</taxon>
    </lineage>
</organism>
<evidence type="ECO:0000259" key="8">
    <source>
        <dbReference type="PROSITE" id="PS50184"/>
    </source>
</evidence>
<keyword evidence="4" id="KW-1015">Disulfide bond</keyword>
<feature type="compositionally biased region" description="Low complexity" evidence="6">
    <location>
        <begin position="23"/>
        <end position="43"/>
    </location>
</feature>
<dbReference type="HOGENOM" id="CLU_259988_0_0_1"/>
<feature type="domain" description="CTCK" evidence="7">
    <location>
        <begin position="382"/>
        <end position="464"/>
    </location>
</feature>
<evidence type="ECO:0000256" key="3">
    <source>
        <dbReference type="ARBA" id="ARBA00022737"/>
    </source>
</evidence>
<keyword evidence="3" id="KW-0677">Repeat</keyword>
<dbReference type="Gene3D" id="2.10.90.10">
    <property type="entry name" value="Cystine-knot cytokines"/>
    <property type="match status" value="1"/>
</dbReference>
<dbReference type="InterPro" id="IPR006207">
    <property type="entry name" value="Cys_knot_C"/>
</dbReference>
<dbReference type="PROSITE" id="PS01225">
    <property type="entry name" value="CTCK_2"/>
    <property type="match status" value="1"/>
</dbReference>
<dbReference type="Proteomes" id="UP000002281">
    <property type="component" value="Chromosome 6"/>
</dbReference>
<evidence type="ECO:0000313" key="10">
    <source>
        <dbReference type="Proteomes" id="UP000002281"/>
    </source>
</evidence>
<evidence type="ECO:0000256" key="1">
    <source>
        <dbReference type="ARBA" id="ARBA00004613"/>
    </source>
</evidence>
<sequence length="472" mass="49406">SGTTIISGSSHTGDTTAVPRGQATGSVTGTTGVTPGTTVAPGSSNTEATTSVGESGIRRIEITTGTTEGISGKTQKLGSANTGASGTTGSYVPGNETGATTSLESGRTTEGGIKIVTTGVITGTTIASGSSKAKATTSTEIQATTGARIVTGTTTLRLSNDTTRSGIRTGTTVVSSRITGVPESSSPGTSKKASKTTVAPGIFTTGSTSVSSGITTSPEVSYPETPVATTGNQETENNTDCPTSLPPPPVCHGPLGEEKSPGDIWTANCHRCTCTDAKAVDCQLQECPSPPTCQTGERLVKFKANDTCCEIGYCEPRTCFFNNTDYEIGDSFDDPNNPCVSYSCGDTGLVAVVQDCPKQTWCAEEDRVYDSNKCCYTCKADCRSSPMNVTVKYNDCEKRVEMARCTGECENTVKYNHDILENSCLCCREEGYEFREIVLDCPDGSTMPYRYRHITTCSCLDMCQQSTTAMPS</sequence>
<dbReference type="PaxDb" id="9796-ENSECAP00000004954"/>
<dbReference type="PANTHER" id="PTHR47246:SF1">
    <property type="entry name" value="MUCIN-19"/>
    <property type="match status" value="1"/>
</dbReference>
<keyword evidence="10" id="KW-1185">Reference proteome</keyword>
<protein>
    <recommendedName>
        <fullName evidence="11">Submaxillary mucin-like protein</fullName>
    </recommendedName>
</protein>
<dbReference type="Bgee" id="ENSECAG00000006703">
    <property type="expression patterns" value="Expressed in testis and 3 other cell types or tissues"/>
</dbReference>
<feature type="compositionally biased region" description="Polar residues" evidence="6">
    <location>
        <begin position="97"/>
        <end position="106"/>
    </location>
</feature>
<dbReference type="InParanoid" id="F6V6S5"/>
<feature type="compositionally biased region" description="Polar residues" evidence="6">
    <location>
        <begin position="44"/>
        <end position="53"/>
    </location>
</feature>
<evidence type="ECO:0000256" key="6">
    <source>
        <dbReference type="SAM" id="MobiDB-lite"/>
    </source>
</evidence>
<feature type="region of interest" description="Disordered" evidence="6">
    <location>
        <begin position="1"/>
        <end position="107"/>
    </location>
</feature>
<proteinExistence type="predicted"/>
<dbReference type="Pfam" id="PF00007">
    <property type="entry name" value="Cys_knot"/>
    <property type="match status" value="1"/>
</dbReference>
<dbReference type="PROSITE" id="PS50184">
    <property type="entry name" value="VWFC_2"/>
    <property type="match status" value="1"/>
</dbReference>
<dbReference type="AlphaFoldDB" id="F6V6S5"/>
<dbReference type="SMART" id="SM00041">
    <property type="entry name" value="CT"/>
    <property type="match status" value="1"/>
</dbReference>
<dbReference type="InterPro" id="IPR006208">
    <property type="entry name" value="Glyco_hormone_CN"/>
</dbReference>
<feature type="region of interest" description="Disordered" evidence="6">
    <location>
        <begin position="209"/>
        <end position="245"/>
    </location>
</feature>
<evidence type="ECO:0000256" key="4">
    <source>
        <dbReference type="ARBA" id="ARBA00023157"/>
    </source>
</evidence>
<evidence type="ECO:0000256" key="2">
    <source>
        <dbReference type="ARBA" id="ARBA00022525"/>
    </source>
</evidence>
<reference evidence="9" key="2">
    <citation type="submission" date="2025-08" db="UniProtKB">
        <authorList>
            <consortium name="Ensembl"/>
        </authorList>
    </citation>
    <scope>IDENTIFICATION</scope>
    <source>
        <strain evidence="9">Thoroughbred</strain>
    </source>
</reference>
<keyword evidence="2" id="KW-0964">Secreted</keyword>
<evidence type="ECO:0000259" key="7">
    <source>
        <dbReference type="PROSITE" id="PS01225"/>
    </source>
</evidence>
<dbReference type="InterPro" id="IPR029034">
    <property type="entry name" value="Cystine-knot_cytokine"/>
</dbReference>
<dbReference type="PROSITE" id="PS01185">
    <property type="entry name" value="CTCK_1"/>
    <property type="match status" value="1"/>
</dbReference>
<comment type="subcellular location">
    <subcellularLocation>
        <location evidence="1">Secreted</location>
    </subcellularLocation>
</comment>
<accession>F6V6S5</accession>
<dbReference type="GO" id="GO:0005576">
    <property type="term" value="C:extracellular region"/>
    <property type="evidence" value="ECO:0007669"/>
    <property type="project" value="UniProtKB-SubCell"/>
</dbReference>
<evidence type="ECO:0000313" key="9">
    <source>
        <dbReference type="Ensembl" id="ENSECAP00000004954.3"/>
    </source>
</evidence>
<evidence type="ECO:0000256" key="5">
    <source>
        <dbReference type="PROSITE-ProRule" id="PRU00039"/>
    </source>
</evidence>
<dbReference type="PANTHER" id="PTHR47246">
    <property type="entry name" value="MUCIN-19"/>
    <property type="match status" value="1"/>
</dbReference>
<dbReference type="GeneTree" id="ENSGT00720000108953"/>
<dbReference type="Ensembl" id="ENSECAT00000006883.3">
    <property type="protein sequence ID" value="ENSECAP00000004954.3"/>
    <property type="gene ID" value="ENSECAG00000006703.3"/>
</dbReference>